<dbReference type="EMBL" id="UINC01040586">
    <property type="protein sequence ID" value="SVB40661.1"/>
    <property type="molecule type" value="Genomic_DNA"/>
</dbReference>
<dbReference type="PROSITE" id="PS51257">
    <property type="entry name" value="PROKAR_LIPOPROTEIN"/>
    <property type="match status" value="1"/>
</dbReference>
<dbReference type="PANTHER" id="PTHR43283:SF7">
    <property type="entry name" value="BETA-LACTAMASE-RELATED DOMAIN-CONTAINING PROTEIN"/>
    <property type="match status" value="1"/>
</dbReference>
<evidence type="ECO:0000313" key="3">
    <source>
        <dbReference type="EMBL" id="SVB40661.1"/>
    </source>
</evidence>
<feature type="compositionally biased region" description="Low complexity" evidence="1">
    <location>
        <begin position="35"/>
        <end position="49"/>
    </location>
</feature>
<dbReference type="InterPro" id="IPR001466">
    <property type="entry name" value="Beta-lactam-related"/>
</dbReference>
<dbReference type="PANTHER" id="PTHR43283">
    <property type="entry name" value="BETA-LACTAMASE-RELATED"/>
    <property type="match status" value="1"/>
</dbReference>
<accession>A0A382DSE7</accession>
<dbReference type="Gene3D" id="3.40.710.10">
    <property type="entry name" value="DD-peptidase/beta-lactamase superfamily"/>
    <property type="match status" value="1"/>
</dbReference>
<dbReference type="InterPro" id="IPR050789">
    <property type="entry name" value="Diverse_Enzym_Activities"/>
</dbReference>
<evidence type="ECO:0000256" key="1">
    <source>
        <dbReference type="SAM" id="MobiDB-lite"/>
    </source>
</evidence>
<protein>
    <recommendedName>
        <fullName evidence="2">Beta-lactamase-related domain-containing protein</fullName>
    </recommendedName>
</protein>
<gene>
    <name evidence="3" type="ORF">METZ01_LOCUS193515</name>
</gene>
<dbReference type="AlphaFoldDB" id="A0A382DSE7"/>
<feature type="non-terminal residue" evidence="3">
    <location>
        <position position="256"/>
    </location>
</feature>
<name>A0A382DSE7_9ZZZZ</name>
<evidence type="ECO:0000259" key="2">
    <source>
        <dbReference type="Pfam" id="PF00144"/>
    </source>
</evidence>
<dbReference type="Pfam" id="PF00144">
    <property type="entry name" value="Beta-lactamase"/>
    <property type="match status" value="1"/>
</dbReference>
<dbReference type="InterPro" id="IPR012338">
    <property type="entry name" value="Beta-lactam/transpept-like"/>
</dbReference>
<sequence length="256" mass="27516">MKDRVLRFLAVCIALSIMACSGSESESDSSGGGDSPTDATTDSSDSSTDATEDGEDTSDSVGDDVLVGNWPAEEWLVALPESQNIDGAKLDELRSYAFADGRNTQSVVVIRNGVIVGEWYAEGHDMNDHVTSWSVGKSFLSAVVGIAMERGDLASVDDPVVNHFPEWEGTGRDAITLRHALQMRSGLAPSTDDIYMQADQMTHSLNREVLVDPGTTWAYQNEDSMLVTGAIERATGKSLAEYAKEVLFDPLGMDAL</sequence>
<feature type="domain" description="Beta-lactamase-related" evidence="2">
    <location>
        <begin position="103"/>
        <end position="254"/>
    </location>
</feature>
<organism evidence="3">
    <name type="scientific">marine metagenome</name>
    <dbReference type="NCBI Taxonomy" id="408172"/>
    <lineage>
        <taxon>unclassified sequences</taxon>
        <taxon>metagenomes</taxon>
        <taxon>ecological metagenomes</taxon>
    </lineage>
</organism>
<feature type="region of interest" description="Disordered" evidence="1">
    <location>
        <begin position="22"/>
        <end position="64"/>
    </location>
</feature>
<feature type="compositionally biased region" description="Acidic residues" evidence="1">
    <location>
        <begin position="50"/>
        <end position="62"/>
    </location>
</feature>
<reference evidence="3" key="1">
    <citation type="submission" date="2018-05" db="EMBL/GenBank/DDBJ databases">
        <authorList>
            <person name="Lanie J.A."/>
            <person name="Ng W.-L."/>
            <person name="Kazmierczak K.M."/>
            <person name="Andrzejewski T.M."/>
            <person name="Davidsen T.M."/>
            <person name="Wayne K.J."/>
            <person name="Tettelin H."/>
            <person name="Glass J.I."/>
            <person name="Rusch D."/>
            <person name="Podicherti R."/>
            <person name="Tsui H.-C.T."/>
            <person name="Winkler M.E."/>
        </authorList>
    </citation>
    <scope>NUCLEOTIDE SEQUENCE</scope>
</reference>
<proteinExistence type="predicted"/>
<dbReference type="SUPFAM" id="SSF56601">
    <property type="entry name" value="beta-lactamase/transpeptidase-like"/>
    <property type="match status" value="1"/>
</dbReference>